<sequence length="68" mass="7203">GYPAHERARGAAQFRPGQRGGAGGPDRSGRVFPDGGPARLARRHLQPRRRAFGLRISPAGGVDATCRV</sequence>
<name>A0A6J4HD96_9PROT</name>
<dbReference type="EMBL" id="CADCTL010000045">
    <property type="protein sequence ID" value="CAA9220437.1"/>
    <property type="molecule type" value="Genomic_DNA"/>
</dbReference>
<reference evidence="2" key="1">
    <citation type="submission" date="2020-02" db="EMBL/GenBank/DDBJ databases">
        <authorList>
            <person name="Meier V. D."/>
        </authorList>
    </citation>
    <scope>NUCLEOTIDE SEQUENCE</scope>
    <source>
        <strain evidence="2">AVDCRST_MAG04</strain>
    </source>
</reference>
<evidence type="ECO:0000313" key="2">
    <source>
        <dbReference type="EMBL" id="CAA9220437.1"/>
    </source>
</evidence>
<gene>
    <name evidence="2" type="ORF">AVDCRST_MAG04-607</name>
</gene>
<accession>A0A6J4HD96</accession>
<feature type="non-terminal residue" evidence="2">
    <location>
        <position position="1"/>
    </location>
</feature>
<feature type="region of interest" description="Disordered" evidence="1">
    <location>
        <begin position="1"/>
        <end position="43"/>
    </location>
</feature>
<feature type="non-terminal residue" evidence="2">
    <location>
        <position position="68"/>
    </location>
</feature>
<protein>
    <submittedName>
        <fullName evidence="2">Ribulose-5-phosphate 4-epimerase and related epimerases and aldolases</fullName>
    </submittedName>
</protein>
<evidence type="ECO:0000256" key="1">
    <source>
        <dbReference type="SAM" id="MobiDB-lite"/>
    </source>
</evidence>
<proteinExistence type="predicted"/>
<dbReference type="AlphaFoldDB" id="A0A6J4HD96"/>
<organism evidence="2">
    <name type="scientific">uncultured Acetobacteraceae bacterium</name>
    <dbReference type="NCBI Taxonomy" id="169975"/>
    <lineage>
        <taxon>Bacteria</taxon>
        <taxon>Pseudomonadati</taxon>
        <taxon>Pseudomonadota</taxon>
        <taxon>Alphaproteobacteria</taxon>
        <taxon>Acetobacterales</taxon>
        <taxon>Acetobacteraceae</taxon>
        <taxon>environmental samples</taxon>
    </lineage>
</organism>